<dbReference type="EMBL" id="BARW01042645">
    <property type="protein sequence ID" value="GAJ16301.1"/>
    <property type="molecule type" value="Genomic_DNA"/>
</dbReference>
<accession>X1VKV2</accession>
<dbReference type="AlphaFoldDB" id="X1VKV2"/>
<name>X1VKV2_9ZZZZ</name>
<organism evidence="1">
    <name type="scientific">marine sediment metagenome</name>
    <dbReference type="NCBI Taxonomy" id="412755"/>
    <lineage>
        <taxon>unclassified sequences</taxon>
        <taxon>metagenomes</taxon>
        <taxon>ecological metagenomes</taxon>
    </lineage>
</organism>
<reference evidence="1" key="1">
    <citation type="journal article" date="2014" name="Front. Microbiol.">
        <title>High frequency of phylogenetically diverse reductive dehalogenase-homologous genes in deep subseafloor sedimentary metagenomes.</title>
        <authorList>
            <person name="Kawai M."/>
            <person name="Futagami T."/>
            <person name="Toyoda A."/>
            <person name="Takaki Y."/>
            <person name="Nishi S."/>
            <person name="Hori S."/>
            <person name="Arai W."/>
            <person name="Tsubouchi T."/>
            <person name="Morono Y."/>
            <person name="Uchiyama I."/>
            <person name="Ito T."/>
            <person name="Fujiyama A."/>
            <person name="Inagaki F."/>
            <person name="Takami H."/>
        </authorList>
    </citation>
    <scope>NUCLEOTIDE SEQUENCE</scope>
    <source>
        <strain evidence="1">Expedition CK06-06</strain>
    </source>
</reference>
<evidence type="ECO:0000313" key="1">
    <source>
        <dbReference type="EMBL" id="GAJ16301.1"/>
    </source>
</evidence>
<dbReference type="Gene3D" id="3.40.50.1480">
    <property type="entry name" value="Adenosylhomocysteinase-like"/>
    <property type="match status" value="1"/>
</dbReference>
<dbReference type="SUPFAM" id="SSF52283">
    <property type="entry name" value="Formate/glycerate dehydrogenase catalytic domain-like"/>
    <property type="match status" value="1"/>
</dbReference>
<comment type="caution">
    <text evidence="1">The sequence shown here is derived from an EMBL/GenBank/DDBJ whole genome shotgun (WGS) entry which is preliminary data.</text>
</comment>
<protein>
    <submittedName>
        <fullName evidence="1">Uncharacterized protein</fullName>
    </submittedName>
</protein>
<sequence>MMNDIKDIGIAPEGKSRIEWADSMMPVLRLIRERFSR</sequence>
<dbReference type="InterPro" id="IPR042172">
    <property type="entry name" value="Adenosylhomocyst_ase-like_sf"/>
</dbReference>
<gene>
    <name evidence="1" type="ORF">S12H4_63057</name>
</gene>
<feature type="non-terminal residue" evidence="1">
    <location>
        <position position="37"/>
    </location>
</feature>
<proteinExistence type="predicted"/>